<dbReference type="PANTHER" id="PTHR11999">
    <property type="entry name" value="GROUP II PYRIDOXAL-5-PHOSPHATE DECARBOXYLASE"/>
    <property type="match status" value="1"/>
</dbReference>
<feature type="modified residue" description="N6-(pyridoxal phosphate)lysine" evidence="6">
    <location>
        <position position="309"/>
    </location>
</feature>
<dbReference type="Gene3D" id="3.90.1150.10">
    <property type="entry name" value="Aspartate Aminotransferase, domain 1"/>
    <property type="match status" value="1"/>
</dbReference>
<dbReference type="GO" id="GO:0019752">
    <property type="term" value="P:carboxylic acid metabolic process"/>
    <property type="evidence" value="ECO:0007669"/>
    <property type="project" value="InterPro"/>
</dbReference>
<keyword evidence="4 6" id="KW-0663">Pyridoxal phosphate</keyword>
<reference evidence="8 9" key="1">
    <citation type="submission" date="2020-01" db="EMBL/GenBank/DDBJ databases">
        <authorList>
            <consortium name="DOE Joint Genome Institute"/>
            <person name="Haridas S."/>
            <person name="Albert R."/>
            <person name="Binder M."/>
            <person name="Bloem J."/>
            <person name="Labutti K."/>
            <person name="Salamov A."/>
            <person name="Andreopoulos B."/>
            <person name="Baker S.E."/>
            <person name="Barry K."/>
            <person name="Bills G."/>
            <person name="Bluhm B.H."/>
            <person name="Cannon C."/>
            <person name="Castanera R."/>
            <person name="Culley D.E."/>
            <person name="Daum C."/>
            <person name="Ezra D."/>
            <person name="Gonzalez J.B."/>
            <person name="Henrissat B."/>
            <person name="Kuo A."/>
            <person name="Liang C."/>
            <person name="Lipzen A."/>
            <person name="Lutzoni F."/>
            <person name="Magnuson J."/>
            <person name="Mondo S."/>
            <person name="Nolan M."/>
            <person name="Ohm R."/>
            <person name="Pangilinan J."/>
            <person name="Park H.-J.H."/>
            <person name="Ramirez L."/>
            <person name="Alfaro M."/>
            <person name="Sun H."/>
            <person name="Tritt A."/>
            <person name="Yoshinaga Y."/>
            <person name="Zwiers L.-H.L."/>
            <person name="Turgeon B.G."/>
            <person name="Goodwin S.B."/>
            <person name="Spatafora J.W."/>
            <person name="Crous P.W."/>
            <person name="Grigoriev I.V."/>
        </authorList>
    </citation>
    <scope>NUCLEOTIDE SEQUENCE [LARGE SCALE GENOMIC DNA]</scope>
    <source>
        <strain evidence="8 9">CBS 611.86</strain>
    </source>
</reference>
<keyword evidence="9" id="KW-1185">Reference proteome</keyword>
<dbReference type="GO" id="GO:0016831">
    <property type="term" value="F:carboxy-lyase activity"/>
    <property type="evidence" value="ECO:0007669"/>
    <property type="project" value="UniProtKB-KW"/>
</dbReference>
<protein>
    <submittedName>
        <fullName evidence="8">Dopa decarboxylase-like protein</fullName>
    </submittedName>
</protein>
<dbReference type="Proteomes" id="UP000481861">
    <property type="component" value="Unassembled WGS sequence"/>
</dbReference>
<dbReference type="InterPro" id="IPR015424">
    <property type="entry name" value="PyrdxlP-dep_Trfase"/>
</dbReference>
<dbReference type="InterPro" id="IPR002129">
    <property type="entry name" value="PyrdxlP-dep_de-COase"/>
</dbReference>
<comment type="caution">
    <text evidence="8">The sequence shown here is derived from an EMBL/GenBank/DDBJ whole genome shotgun (WGS) entry which is preliminary data.</text>
</comment>
<dbReference type="Pfam" id="PF00282">
    <property type="entry name" value="Pyridoxal_deC"/>
    <property type="match status" value="1"/>
</dbReference>
<dbReference type="PANTHER" id="PTHR11999:SF70">
    <property type="entry name" value="MIP05841P"/>
    <property type="match status" value="1"/>
</dbReference>
<evidence type="ECO:0000256" key="7">
    <source>
        <dbReference type="RuleBase" id="RU000382"/>
    </source>
</evidence>
<dbReference type="InterPro" id="IPR015421">
    <property type="entry name" value="PyrdxlP-dep_Trfase_major"/>
</dbReference>
<dbReference type="Gene3D" id="3.40.640.10">
    <property type="entry name" value="Type I PLP-dependent aspartate aminotransferase-like (Major domain)"/>
    <property type="match status" value="1"/>
</dbReference>
<accession>A0A7C8M714</accession>
<dbReference type="PRINTS" id="PR00800">
    <property type="entry name" value="YHDCRBOXLASE"/>
</dbReference>
<comment type="similarity">
    <text evidence="2 7">Belongs to the group II decarboxylase family.</text>
</comment>
<sequence length="525" mass="58561">MDSSQFREAGHAAIEDIAQYYDTLAERPVLPSIVPGYLRPQLPDSVPEEGEEWSKIQSDIERVIVPGLTHWQSPKFMAFYPCNSSFPAMLGEMYSASFNAAAFNWICSPVVTELETIVMDWVAKLLNLPDCYLSHGEGGGIIQGTASEVVLTSLVAARERIIRRRLKDVPEGEERMDKAAEMRGKLVALASEHVHSSTQKAAVIAGTRFRTVPAPKEHNFSVTTAALRQTIEECKVKGIEPYYFTATLGSTATCAVDDLAGIAELAKEYPDIWIHVDAAYAGSALICPEYQHLCPPLAAFDSFNFNMHKWLLVNFDCSAFFIKKRKDLIDTYSITPSFLRNEFSESGMVIDYRDWQIPLGRRFRSLKVWFVLRTYGVKGLRDFIRGHIKLGEYFHTLLTSRADLFTVVTAPAFGLTTFHVNALSASASTLSSSPANKPNPAHEAYLNDFTNSAEAQFREDATQVTKQVYEKVNSQGEFFLTSTVVGGVYIIRVVSATPTAEEKYLKSMFDVLVEFSEEVLGKRKA</sequence>
<evidence type="ECO:0000256" key="5">
    <source>
        <dbReference type="ARBA" id="ARBA00023239"/>
    </source>
</evidence>
<dbReference type="GO" id="GO:0005737">
    <property type="term" value="C:cytoplasm"/>
    <property type="evidence" value="ECO:0007669"/>
    <property type="project" value="TreeGrafter"/>
</dbReference>
<dbReference type="Gene3D" id="1.20.1340.10">
    <property type="entry name" value="dopa decarboxylase, N-terminal domain"/>
    <property type="match status" value="1"/>
</dbReference>
<evidence type="ECO:0000256" key="1">
    <source>
        <dbReference type="ARBA" id="ARBA00001933"/>
    </source>
</evidence>
<dbReference type="PROSITE" id="PS00392">
    <property type="entry name" value="DDC_GAD_HDC_YDC"/>
    <property type="match status" value="1"/>
</dbReference>
<evidence type="ECO:0000256" key="3">
    <source>
        <dbReference type="ARBA" id="ARBA00022793"/>
    </source>
</evidence>
<proteinExistence type="inferred from homology"/>
<evidence type="ECO:0000256" key="2">
    <source>
        <dbReference type="ARBA" id="ARBA00009533"/>
    </source>
</evidence>
<evidence type="ECO:0000313" key="8">
    <source>
        <dbReference type="EMBL" id="KAF2865422.1"/>
    </source>
</evidence>
<keyword evidence="5 7" id="KW-0456">Lyase</keyword>
<gene>
    <name evidence="8" type="ORF">BDV95DRAFT_506976</name>
</gene>
<dbReference type="OrthoDB" id="639767at2759"/>
<evidence type="ECO:0000313" key="9">
    <source>
        <dbReference type="Proteomes" id="UP000481861"/>
    </source>
</evidence>
<organism evidence="8 9">
    <name type="scientific">Massariosphaeria phaeospora</name>
    <dbReference type="NCBI Taxonomy" id="100035"/>
    <lineage>
        <taxon>Eukaryota</taxon>
        <taxon>Fungi</taxon>
        <taxon>Dikarya</taxon>
        <taxon>Ascomycota</taxon>
        <taxon>Pezizomycotina</taxon>
        <taxon>Dothideomycetes</taxon>
        <taxon>Pleosporomycetidae</taxon>
        <taxon>Pleosporales</taxon>
        <taxon>Pleosporales incertae sedis</taxon>
        <taxon>Massariosphaeria</taxon>
    </lineage>
</organism>
<dbReference type="InterPro" id="IPR015422">
    <property type="entry name" value="PyrdxlP-dep_Trfase_small"/>
</dbReference>
<evidence type="ECO:0000256" key="6">
    <source>
        <dbReference type="PIRSR" id="PIRSR602129-50"/>
    </source>
</evidence>
<comment type="cofactor">
    <cofactor evidence="1 6 7">
        <name>pyridoxal 5'-phosphate</name>
        <dbReference type="ChEBI" id="CHEBI:597326"/>
    </cofactor>
</comment>
<dbReference type="EMBL" id="JAADJZ010000033">
    <property type="protein sequence ID" value="KAF2865422.1"/>
    <property type="molecule type" value="Genomic_DNA"/>
</dbReference>
<dbReference type="SUPFAM" id="SSF53383">
    <property type="entry name" value="PLP-dependent transferases"/>
    <property type="match status" value="1"/>
</dbReference>
<keyword evidence="3" id="KW-0210">Decarboxylase</keyword>
<name>A0A7C8M714_9PLEO</name>
<dbReference type="AlphaFoldDB" id="A0A7C8M714"/>
<dbReference type="InterPro" id="IPR010977">
    <property type="entry name" value="Aromatic_deC"/>
</dbReference>
<dbReference type="InterPro" id="IPR021115">
    <property type="entry name" value="Pyridoxal-P_BS"/>
</dbReference>
<dbReference type="GO" id="GO:0006520">
    <property type="term" value="P:amino acid metabolic process"/>
    <property type="evidence" value="ECO:0007669"/>
    <property type="project" value="InterPro"/>
</dbReference>
<evidence type="ECO:0000256" key="4">
    <source>
        <dbReference type="ARBA" id="ARBA00022898"/>
    </source>
</evidence>
<dbReference type="GO" id="GO:0030170">
    <property type="term" value="F:pyridoxal phosphate binding"/>
    <property type="evidence" value="ECO:0007669"/>
    <property type="project" value="InterPro"/>
</dbReference>